<evidence type="ECO:0000313" key="7">
    <source>
        <dbReference type="Proteomes" id="UP001157974"/>
    </source>
</evidence>
<feature type="compositionally biased region" description="Polar residues" evidence="4">
    <location>
        <begin position="468"/>
        <end position="487"/>
    </location>
</feature>
<keyword evidence="3" id="KW-0175">Coiled coil</keyword>
<feature type="compositionally biased region" description="Basic and acidic residues" evidence="4">
    <location>
        <begin position="456"/>
        <end position="467"/>
    </location>
</feature>
<feature type="coiled-coil region" evidence="3">
    <location>
        <begin position="827"/>
        <end position="1012"/>
    </location>
</feature>
<feature type="coiled-coil region" evidence="3">
    <location>
        <begin position="204"/>
        <end position="314"/>
    </location>
</feature>
<reference evidence="6 7" key="1">
    <citation type="journal article" date="2023" name="Nat. Commun.">
        <title>Origin of minicircular mitochondrial genomes in red algae.</title>
        <authorList>
            <person name="Lee Y."/>
            <person name="Cho C.H."/>
            <person name="Lee Y.M."/>
            <person name="Park S.I."/>
            <person name="Yang J.H."/>
            <person name="West J.A."/>
            <person name="Bhattacharya D."/>
            <person name="Yoon H.S."/>
        </authorList>
    </citation>
    <scope>NUCLEOTIDE SEQUENCE [LARGE SCALE GENOMIC DNA]</scope>
    <source>
        <strain evidence="6 7">CCMP1338</strain>
        <tissue evidence="6">Whole cell</tissue>
    </source>
</reference>
<dbReference type="Pfam" id="PF07989">
    <property type="entry name" value="Cnn_1N"/>
    <property type="match status" value="1"/>
</dbReference>
<feature type="domain" description="Centrosomin N-terminal motif 1" evidence="5">
    <location>
        <begin position="91"/>
        <end position="152"/>
    </location>
</feature>
<dbReference type="AlphaFoldDB" id="A0AAV8UW70"/>
<evidence type="ECO:0000256" key="1">
    <source>
        <dbReference type="ARBA" id="ARBA00004496"/>
    </source>
</evidence>
<dbReference type="EMBL" id="JAMWBK010000005">
    <property type="protein sequence ID" value="KAJ8905348.1"/>
    <property type="molecule type" value="Genomic_DNA"/>
</dbReference>
<keyword evidence="7" id="KW-1185">Reference proteome</keyword>
<evidence type="ECO:0000256" key="2">
    <source>
        <dbReference type="ARBA" id="ARBA00022490"/>
    </source>
</evidence>
<evidence type="ECO:0000256" key="3">
    <source>
        <dbReference type="SAM" id="Coils"/>
    </source>
</evidence>
<dbReference type="InterPro" id="IPR012943">
    <property type="entry name" value="Cnn_1N"/>
</dbReference>
<proteinExistence type="predicted"/>
<keyword evidence="2" id="KW-0963">Cytoplasm</keyword>
<name>A0AAV8UW70_9RHOD</name>
<gene>
    <name evidence="6" type="ORF">NDN08_001855</name>
</gene>
<dbReference type="Gene3D" id="1.10.287.1490">
    <property type="match status" value="1"/>
</dbReference>
<feature type="region of interest" description="Disordered" evidence="4">
    <location>
        <begin position="456"/>
        <end position="488"/>
    </location>
</feature>
<sequence length="1097" mass="125753">MHTVTACPIYRKASIRPKVVVVKSKARRGLASHSNSSLHRRIRSQKEESVVWQAIQDFVREKKESEKEMDSGTDLEVSRLSVSSTKYKDSTLRRQDKEIERLTKVNFDLQLRLFHLEEQLAQLDESVDFGNAESRFINIMEDKQKELEHKDDLLVKARQVIYALQNSIETLRAGGEIENPDIGDHGQNDSSIVIDRLLTIGEELGEARQLLGEAESRVEVMQQDAEDAAVNTAEILNLKDQLRMMEAKYHEAVDSNEDLRNELDAEMAANEALKASSERLQEAENLTSTLQKKIAELENALAQQQLAEEELRGEIGTLQEINAEREKEHQESLQTAQQKATLRVSELEEVLSACTTASSEWGEKLEKAVLDERKKAQELREELTQLHLDLDEKNINSEAAEEKIEALELEVARCRAEKENLENKLNEGQIDWASNVEGMTKETEFMKEKIETLEQELGQHRSERENLDSNAGNLQSQLEEQTKNSLAQKDKLEREIEANTEAFEAQIHALEKQVEALGHEKQVLEQERHDHVATLESRAESLENALQQLHENGVLKEALSEELEAAKLKIESSRTECEHLDNEVTDLRKELEAMMGKTEAESDEVKRRRTEFEKLRSDLEVVKKERETKEALRSQLEEECNILRLKNQSLEEANESLKRKRDSETEKLSSDLQALTEKESVIEAQRIQLEEECESLREKNEALQEESETASMQQKNVIEEHEKAIEALESNYEVLKLQHDELKSEHAEVSDLLAKVSKNEDEAQEAGEEMGVEIQNLWDMIDTATDDAKHWKEASDEHETQSKKWRELAQGFEKELLSVRTEREEIATSHGAQLEAAEKQMKMLRRDRDQTALESTQQVSDFQDQLRALKVGKDRSDSLLAELSEKIQDLENRLRKSVADLSREESLRVEMENVQAEMQSAATQLESRVGELVEELEIAKRDLVMQQSERSAEQAKRKQAETQLDENRAENCRLATQVASLQVSLDEEIFKYKEQEVEIADLEHEVRTLRAAEEREKLLADEVEKLRSFSSVAEKINPNVLHELKNLPSTQQSQIQLPTGPWKPIVFRQLEKSRALSAQLSQSVELHRKTLLDDLVA</sequence>
<protein>
    <recommendedName>
        <fullName evidence="5">Centrosomin N-terminal motif 1 domain-containing protein</fullName>
    </recommendedName>
</protein>
<evidence type="ECO:0000313" key="6">
    <source>
        <dbReference type="EMBL" id="KAJ8905348.1"/>
    </source>
</evidence>
<dbReference type="Proteomes" id="UP001157974">
    <property type="component" value="Unassembled WGS sequence"/>
</dbReference>
<organism evidence="6 7">
    <name type="scientific">Rhodosorus marinus</name>
    <dbReference type="NCBI Taxonomy" id="101924"/>
    <lineage>
        <taxon>Eukaryota</taxon>
        <taxon>Rhodophyta</taxon>
        <taxon>Stylonematophyceae</taxon>
        <taxon>Stylonematales</taxon>
        <taxon>Stylonemataceae</taxon>
        <taxon>Rhodosorus</taxon>
    </lineage>
</organism>
<evidence type="ECO:0000256" key="4">
    <source>
        <dbReference type="SAM" id="MobiDB-lite"/>
    </source>
</evidence>
<dbReference type="GO" id="GO:0005737">
    <property type="term" value="C:cytoplasm"/>
    <property type="evidence" value="ECO:0007669"/>
    <property type="project" value="UniProtKB-SubCell"/>
</dbReference>
<accession>A0AAV8UW70</accession>
<comment type="subcellular location">
    <subcellularLocation>
        <location evidence="1">Cytoplasm</location>
    </subcellularLocation>
</comment>
<comment type="caution">
    <text evidence="6">The sequence shown here is derived from an EMBL/GenBank/DDBJ whole genome shotgun (WGS) entry which is preliminary data.</text>
</comment>
<dbReference type="GO" id="GO:0005815">
    <property type="term" value="C:microtubule organizing center"/>
    <property type="evidence" value="ECO:0007669"/>
    <property type="project" value="InterPro"/>
</dbReference>
<evidence type="ECO:0000259" key="5">
    <source>
        <dbReference type="Pfam" id="PF07989"/>
    </source>
</evidence>